<dbReference type="EC" id="3.1.13.-" evidence="6"/>
<dbReference type="InterPro" id="IPR041412">
    <property type="entry name" value="Xrn1_helical"/>
</dbReference>
<evidence type="ECO:0000256" key="3">
    <source>
        <dbReference type="ARBA" id="ARBA00022722"/>
    </source>
</evidence>
<dbReference type="AlphaFoldDB" id="A0A834H0C7"/>
<dbReference type="Gene3D" id="1.25.40.1050">
    <property type="match status" value="1"/>
</dbReference>
<evidence type="ECO:0000256" key="8">
    <source>
        <dbReference type="SAM" id="MobiDB-lite"/>
    </source>
</evidence>
<evidence type="ECO:0000256" key="2">
    <source>
        <dbReference type="ARBA" id="ARBA00022664"/>
    </source>
</evidence>
<feature type="region of interest" description="Disordered" evidence="8">
    <location>
        <begin position="928"/>
        <end position="1021"/>
    </location>
</feature>
<dbReference type="GO" id="GO:0003723">
    <property type="term" value="F:RNA binding"/>
    <property type="evidence" value="ECO:0007669"/>
    <property type="project" value="TreeGrafter"/>
</dbReference>
<comment type="function">
    <text evidence="6">Possesses 5'-&gt;3' exoribonuclease activity. Acts as an endogenous post-transcriptional gene silencing (PTGS) suppressor.</text>
</comment>
<keyword evidence="12" id="KW-1185">Reference proteome</keyword>
<comment type="caution">
    <text evidence="11">The sequence shown here is derived from an EMBL/GenBank/DDBJ whole genome shotgun (WGS) entry which is preliminary data.</text>
</comment>
<evidence type="ECO:0000256" key="4">
    <source>
        <dbReference type="ARBA" id="ARBA00022801"/>
    </source>
</evidence>
<gene>
    <name evidence="11" type="ORF">RHSIM_Rhsim05G0205200</name>
</gene>
<dbReference type="InterPro" id="IPR017151">
    <property type="entry name" value="Xrn2/3/4"/>
</dbReference>
<protein>
    <recommendedName>
        <fullName evidence="6">5'-3' exoribonuclease</fullName>
        <ecNumber evidence="6">3.1.13.-</ecNumber>
    </recommendedName>
</protein>
<dbReference type="Gene3D" id="3.40.50.12390">
    <property type="match status" value="2"/>
</dbReference>
<keyword evidence="5 6" id="KW-0269">Exonuclease</keyword>
<dbReference type="Proteomes" id="UP000626092">
    <property type="component" value="Unassembled WGS sequence"/>
</dbReference>
<feature type="region of interest" description="Disordered" evidence="8">
    <location>
        <begin position="777"/>
        <end position="862"/>
    </location>
</feature>
<evidence type="ECO:0000256" key="1">
    <source>
        <dbReference type="ARBA" id="ARBA00006994"/>
    </source>
</evidence>
<dbReference type="GO" id="GO:0000956">
    <property type="term" value="P:nuclear-transcribed mRNA catabolic process"/>
    <property type="evidence" value="ECO:0007669"/>
    <property type="project" value="TreeGrafter"/>
</dbReference>
<organism evidence="11 12">
    <name type="scientific">Rhododendron simsii</name>
    <name type="common">Sims's rhododendron</name>
    <dbReference type="NCBI Taxonomy" id="118357"/>
    <lineage>
        <taxon>Eukaryota</taxon>
        <taxon>Viridiplantae</taxon>
        <taxon>Streptophyta</taxon>
        <taxon>Embryophyta</taxon>
        <taxon>Tracheophyta</taxon>
        <taxon>Spermatophyta</taxon>
        <taxon>Magnoliopsida</taxon>
        <taxon>eudicotyledons</taxon>
        <taxon>Gunneridae</taxon>
        <taxon>Pentapetalae</taxon>
        <taxon>asterids</taxon>
        <taxon>Ericales</taxon>
        <taxon>Ericaceae</taxon>
        <taxon>Ericoideae</taxon>
        <taxon>Rhodoreae</taxon>
        <taxon>Rhododendron</taxon>
    </lineage>
</organism>
<feature type="compositionally biased region" description="Polar residues" evidence="8">
    <location>
        <begin position="1010"/>
        <end position="1021"/>
    </location>
</feature>
<dbReference type="CDD" id="cd18673">
    <property type="entry name" value="PIN_XRN1-2-like"/>
    <property type="match status" value="1"/>
</dbReference>
<dbReference type="GO" id="GO:0005634">
    <property type="term" value="C:nucleus"/>
    <property type="evidence" value="ECO:0007669"/>
    <property type="project" value="InterPro"/>
</dbReference>
<keyword evidence="3 6" id="KW-0540">Nuclease</keyword>
<evidence type="ECO:0000313" key="11">
    <source>
        <dbReference type="EMBL" id="KAF7143027.1"/>
    </source>
</evidence>
<keyword evidence="7" id="KW-0175">Coiled coil</keyword>
<sequence>MNGIIHPCFHPEEEDLTSPPTTFQEVFDNIYEYIDRLFAIVRPQKLLFLAVDGVAPRAKMNQQRSRRFRTSKDNEIAVDFLFSILEAEERRLRRQFEIEGKPLFPKQESETSDSNIITPGTVFMHELSKSLQYYIDQRLLKNAAWKDVKVILSDANVPGEGEHKIMMFIRLQRASPGYNPNTRHCLYGLDVLVQLPVDTTRFKAKPSSYEQNHSARENAALAAYRAPKRTPYQFLHVWLLREYLKLDMKIVDPPENMEIDLERLIDDFIFICFFTGNDFLPHMPTLEIREGGINLLMHVYKQEFKNLGGYLVDMQRAGEKKARYVKLKRVEKFILSVGAYEDRIFKKRTEIQERRLRRLMEECKNNVEEEQEEETGTEIKLSHYASADDHTSKSFEVAEIENSESSDTRYELEALQNMKELRQKLKKYIRDRSDLFKNGSFALDKVKLGTVGWRERYYKEKFDAETKEDRERTRKEVVQKYTEGLCWVLLYYFSGVPSWNWFYPYHYAPFASDLRGLSQVKVNFQKGSQFKPFDQLMAVLPPRSGHALPRSYKALMNSGESDLIDFYPSDFELDEEGKRFTWQAICKLPFIAEERLLCHTKILEQELQDDEVERNSTKFDVLYVSSKQELGSQIVSLYEMHEGRRPIDTDLSQLIVQFGLFSSSGMSGFISPRKDFDLPESNRPEDCKESEENNILCVYYELPNGSQHFPRPLEGVNIPEKTIFEGDIAETELWHEFHGNKPSRTRPQYRCSNKIATNGANSSSAKSFVGEMHKGAGTGWGRGRGMPENNSSDSPKSFTGEMHKGAGSGWGRGRGMPESNSSDSNSRTKCSRNFEAGRGGKVTVSSSSSWGETRGPSFSHDSRVQNAYRGSYNNIDKWKSSSYGQYESRGMENLRISDSQRGFNCRGRAQSGSSANYRTFRNNFVENRNFEQRPNVQPSADPFVQHGDGRCGHSGQHGVDRWSRNSAGSTTNAWRHNQSPSPSPSMPGLGGGRYDVPKATPTDWKLRDTAGTSSNDNLPRT</sequence>
<dbReference type="EMBL" id="WJXA01000005">
    <property type="protein sequence ID" value="KAF7143027.1"/>
    <property type="molecule type" value="Genomic_DNA"/>
</dbReference>
<keyword evidence="4 6" id="KW-0378">Hydrolase</keyword>
<feature type="domain" description="Xrn1 helical" evidence="10">
    <location>
        <begin position="259"/>
        <end position="728"/>
    </location>
</feature>
<evidence type="ECO:0000256" key="7">
    <source>
        <dbReference type="SAM" id="Coils"/>
    </source>
</evidence>
<dbReference type="PIRSF" id="PIRSF037239">
    <property type="entry name" value="Exonuclease_Xrn2"/>
    <property type="match status" value="1"/>
</dbReference>
<dbReference type="GO" id="GO:0006397">
    <property type="term" value="P:mRNA processing"/>
    <property type="evidence" value="ECO:0007669"/>
    <property type="project" value="UniProtKB-UniRule"/>
</dbReference>
<evidence type="ECO:0000256" key="6">
    <source>
        <dbReference type="PIRNR" id="PIRNR037239"/>
    </source>
</evidence>
<dbReference type="GO" id="GO:0004534">
    <property type="term" value="F:5'-3' RNA exonuclease activity"/>
    <property type="evidence" value="ECO:0007669"/>
    <property type="project" value="UniProtKB-UniRule"/>
</dbReference>
<feature type="compositionally biased region" description="Polar residues" evidence="8">
    <location>
        <begin position="818"/>
        <end position="828"/>
    </location>
</feature>
<evidence type="ECO:0000259" key="10">
    <source>
        <dbReference type="Pfam" id="PF17846"/>
    </source>
</evidence>
<feature type="compositionally biased region" description="Polar residues" evidence="8">
    <location>
        <begin position="964"/>
        <end position="978"/>
    </location>
</feature>
<dbReference type="Pfam" id="PF17846">
    <property type="entry name" value="XRN_M"/>
    <property type="match status" value="1"/>
</dbReference>
<evidence type="ECO:0000256" key="5">
    <source>
        <dbReference type="ARBA" id="ARBA00022839"/>
    </source>
</evidence>
<accession>A0A834H0C7</accession>
<dbReference type="InterPro" id="IPR004859">
    <property type="entry name" value="Xrn1_N"/>
</dbReference>
<dbReference type="PANTHER" id="PTHR12341:SF62">
    <property type="entry name" value="5'-3' EXORIBONUCLEASE 3-LIKE"/>
    <property type="match status" value="1"/>
</dbReference>
<reference evidence="11" key="1">
    <citation type="submission" date="2019-11" db="EMBL/GenBank/DDBJ databases">
        <authorList>
            <person name="Liu Y."/>
            <person name="Hou J."/>
            <person name="Li T.-Q."/>
            <person name="Guan C.-H."/>
            <person name="Wu X."/>
            <person name="Wu H.-Z."/>
            <person name="Ling F."/>
            <person name="Zhang R."/>
            <person name="Shi X.-G."/>
            <person name="Ren J.-P."/>
            <person name="Chen E.-F."/>
            <person name="Sun J.-M."/>
        </authorList>
    </citation>
    <scope>NUCLEOTIDE SEQUENCE</scope>
    <source>
        <strain evidence="11">Adult_tree_wgs_1</strain>
        <tissue evidence="11">Leaves</tissue>
    </source>
</reference>
<proteinExistence type="inferred from homology"/>
<name>A0A834H0C7_RHOSS</name>
<keyword evidence="2 6" id="KW-0507">mRNA processing</keyword>
<dbReference type="OrthoDB" id="372487at2759"/>
<dbReference type="Pfam" id="PF03159">
    <property type="entry name" value="XRN_N"/>
    <property type="match status" value="1"/>
</dbReference>
<feature type="coiled-coil region" evidence="7">
    <location>
        <begin position="411"/>
        <end position="438"/>
    </location>
</feature>
<comment type="similarity">
    <text evidence="1 6">Belongs to the 5'-3' exonuclease family. XRN2/RAT1 subfamily.</text>
</comment>
<feature type="domain" description="Xrn1 N-terminal" evidence="9">
    <location>
        <begin position="1"/>
        <end position="190"/>
    </location>
</feature>
<dbReference type="PANTHER" id="PTHR12341">
    <property type="entry name" value="5'-&gt;3' EXORIBONUCLEASE"/>
    <property type="match status" value="1"/>
</dbReference>
<evidence type="ECO:0000259" key="9">
    <source>
        <dbReference type="Pfam" id="PF03159"/>
    </source>
</evidence>
<feature type="compositionally biased region" description="Polar residues" evidence="8">
    <location>
        <begin position="788"/>
        <end position="797"/>
    </location>
</feature>
<feature type="coiled-coil region" evidence="7">
    <location>
        <begin position="346"/>
        <end position="380"/>
    </location>
</feature>
<evidence type="ECO:0000313" key="12">
    <source>
        <dbReference type="Proteomes" id="UP000626092"/>
    </source>
</evidence>
<dbReference type="InterPro" id="IPR027073">
    <property type="entry name" value="5_3_exoribonuclease"/>
</dbReference>